<feature type="non-terminal residue" evidence="1">
    <location>
        <position position="1"/>
    </location>
</feature>
<comment type="caution">
    <text evidence="1">The sequence shown here is derived from an EMBL/GenBank/DDBJ whole genome shotgun (WGS) entry which is preliminary data.</text>
</comment>
<keyword evidence="1" id="KW-0808">Transferase</keyword>
<accession>K1T458</accession>
<sequence length="92" mass="9905">GFAVNVNAIAAANLRSNRSTKARHAEVLVFAADEDLIDGISHCTKLISKGISAEFSTCPTLDAAMEYAKANKIGRIDIIDKEKNEQPVTMTL</sequence>
<evidence type="ECO:0000313" key="1">
    <source>
        <dbReference type="EMBL" id="EKC67787.1"/>
    </source>
</evidence>
<proteinExistence type="predicted"/>
<name>K1T458_9ZZZZ</name>
<protein>
    <submittedName>
        <fullName evidence="1">ATP phosphoribosyltransferase, regulatory subunit</fullName>
    </submittedName>
</protein>
<reference evidence="1" key="1">
    <citation type="journal article" date="2013" name="Environ. Microbiol.">
        <title>Microbiota from the distal guts of lean and obese adolescents exhibit partial functional redundancy besides clear differences in community structure.</title>
        <authorList>
            <person name="Ferrer M."/>
            <person name="Ruiz A."/>
            <person name="Lanza F."/>
            <person name="Haange S.B."/>
            <person name="Oberbach A."/>
            <person name="Till H."/>
            <person name="Bargiela R."/>
            <person name="Campoy C."/>
            <person name="Segura M.T."/>
            <person name="Richter M."/>
            <person name="von Bergen M."/>
            <person name="Seifert J."/>
            <person name="Suarez A."/>
        </authorList>
    </citation>
    <scope>NUCLEOTIDE SEQUENCE</scope>
</reference>
<organism evidence="1">
    <name type="scientific">human gut metagenome</name>
    <dbReference type="NCBI Taxonomy" id="408170"/>
    <lineage>
        <taxon>unclassified sequences</taxon>
        <taxon>metagenomes</taxon>
        <taxon>organismal metagenomes</taxon>
    </lineage>
</organism>
<dbReference type="AlphaFoldDB" id="K1T458"/>
<dbReference type="EMBL" id="AJWZ01003599">
    <property type="protein sequence ID" value="EKC67787.1"/>
    <property type="molecule type" value="Genomic_DNA"/>
</dbReference>
<keyword evidence="1" id="KW-0328">Glycosyltransferase</keyword>
<dbReference type="GO" id="GO:0016757">
    <property type="term" value="F:glycosyltransferase activity"/>
    <property type="evidence" value="ECO:0007669"/>
    <property type="project" value="UniProtKB-KW"/>
</dbReference>
<gene>
    <name evidence="1" type="ORF">OBE_05274</name>
</gene>